<dbReference type="InParanoid" id="D8UDP8"/>
<evidence type="ECO:0000313" key="3">
    <source>
        <dbReference type="Proteomes" id="UP000001058"/>
    </source>
</evidence>
<protein>
    <recommendedName>
        <fullName evidence="1">JmjC domain-containing protein</fullName>
    </recommendedName>
</protein>
<accession>D8UDP8</accession>
<evidence type="ECO:0000313" key="2">
    <source>
        <dbReference type="EMBL" id="EFJ42080.1"/>
    </source>
</evidence>
<name>D8UDP8_VOLCA</name>
<sequence length="368" mass="40138">MFMKLKVYSVYCVPEGAVPGGWVKATVPSLKDVYGGSIKESQLYFLLSYEGKEQELCRRLPTLSADEVEKSMVVFNPFGWWGLARLRCVYHTRAVRACTDAEALNPSRCDLVERLTSSVQASVPEVFGSDTFTDSGGVGAHHVYHGSCQLACDMLVGSRHSRSCSHEDYPLQAPSVIIVAWGRKIVWVAPGSFSQLLCSPACSMRQGKLLLDSMYNITPSSLEDLVKEFGGAIYELGPGDGTVVPPGCVHAAYNTEPCLSINVNWMFCSQDQWAACLTATSLTCLQTRKYGFRALARERLPQGSDTDIEALAADLEQKVKSVAGSTDSVLGCHHFDRGFTSWIGDRLASHMSIVAAQKVWGRGLGWGA</sequence>
<keyword evidence="3" id="KW-1185">Reference proteome</keyword>
<dbReference type="AlphaFoldDB" id="D8UDP8"/>
<gene>
    <name evidence="2" type="ORF">VOLCADRAFT_97814</name>
</gene>
<dbReference type="SUPFAM" id="SSF51197">
    <property type="entry name" value="Clavaminate synthase-like"/>
    <property type="match status" value="1"/>
</dbReference>
<reference evidence="2 3" key="1">
    <citation type="journal article" date="2010" name="Science">
        <title>Genomic analysis of organismal complexity in the multicellular green alga Volvox carteri.</title>
        <authorList>
            <person name="Prochnik S.E."/>
            <person name="Umen J."/>
            <person name="Nedelcu A.M."/>
            <person name="Hallmann A."/>
            <person name="Miller S.M."/>
            <person name="Nishii I."/>
            <person name="Ferris P."/>
            <person name="Kuo A."/>
            <person name="Mitros T."/>
            <person name="Fritz-Laylin L.K."/>
            <person name="Hellsten U."/>
            <person name="Chapman J."/>
            <person name="Simakov O."/>
            <person name="Rensing S.A."/>
            <person name="Terry A."/>
            <person name="Pangilinan J."/>
            <person name="Kapitonov V."/>
            <person name="Jurka J."/>
            <person name="Salamov A."/>
            <person name="Shapiro H."/>
            <person name="Schmutz J."/>
            <person name="Grimwood J."/>
            <person name="Lindquist E."/>
            <person name="Lucas S."/>
            <person name="Grigoriev I.V."/>
            <person name="Schmitt R."/>
            <person name="Kirk D."/>
            <person name="Rokhsar D.S."/>
        </authorList>
    </citation>
    <scope>NUCLEOTIDE SEQUENCE [LARGE SCALE GENOMIC DNA]</scope>
    <source>
        <strain evidence="3">f. Nagariensis / Eve</strain>
    </source>
</reference>
<dbReference type="PROSITE" id="PS51184">
    <property type="entry name" value="JMJC"/>
    <property type="match status" value="1"/>
</dbReference>
<feature type="domain" description="JmjC" evidence="1">
    <location>
        <begin position="112"/>
        <end position="282"/>
    </location>
</feature>
<dbReference type="Gene3D" id="2.60.120.650">
    <property type="entry name" value="Cupin"/>
    <property type="match status" value="1"/>
</dbReference>
<evidence type="ECO:0000259" key="1">
    <source>
        <dbReference type="PROSITE" id="PS51184"/>
    </source>
</evidence>
<proteinExistence type="predicted"/>
<organism evidence="3">
    <name type="scientific">Volvox carteri f. nagariensis</name>
    <dbReference type="NCBI Taxonomy" id="3068"/>
    <lineage>
        <taxon>Eukaryota</taxon>
        <taxon>Viridiplantae</taxon>
        <taxon>Chlorophyta</taxon>
        <taxon>core chlorophytes</taxon>
        <taxon>Chlorophyceae</taxon>
        <taxon>CS clade</taxon>
        <taxon>Chlamydomonadales</taxon>
        <taxon>Volvocaceae</taxon>
        <taxon>Volvox</taxon>
    </lineage>
</organism>
<dbReference type="RefSeq" id="XP_002956777.1">
    <property type="nucleotide sequence ID" value="XM_002956731.1"/>
</dbReference>
<dbReference type="InterPro" id="IPR003347">
    <property type="entry name" value="JmjC_dom"/>
</dbReference>
<dbReference type="Pfam" id="PF02373">
    <property type="entry name" value="JmjC"/>
    <property type="match status" value="1"/>
</dbReference>
<dbReference type="KEGG" id="vcn:VOLCADRAFT_97814"/>
<dbReference type="EMBL" id="GL378386">
    <property type="protein sequence ID" value="EFJ42080.1"/>
    <property type="molecule type" value="Genomic_DNA"/>
</dbReference>
<dbReference type="GeneID" id="9622600"/>
<dbReference type="Proteomes" id="UP000001058">
    <property type="component" value="Unassembled WGS sequence"/>
</dbReference>
<dbReference type="OrthoDB" id="558182at2759"/>